<gene>
    <name evidence="1" type="ORF">SAMN06295960_2929</name>
</gene>
<keyword evidence="2" id="KW-1185">Reference proteome</keyword>
<evidence type="ECO:0000313" key="1">
    <source>
        <dbReference type="EMBL" id="SMG48385.1"/>
    </source>
</evidence>
<reference evidence="1 2" key="1">
    <citation type="submission" date="2017-04" db="EMBL/GenBank/DDBJ databases">
        <authorList>
            <person name="Afonso C.L."/>
            <person name="Miller P.J."/>
            <person name="Scott M.A."/>
            <person name="Spackman E."/>
            <person name="Goraichik I."/>
            <person name="Dimitrov K.M."/>
            <person name="Suarez D.L."/>
            <person name="Swayne D.E."/>
        </authorList>
    </citation>
    <scope>NUCLEOTIDE SEQUENCE [LARGE SCALE GENOMIC DNA]</scope>
    <source>
        <strain evidence="1 2">11</strain>
    </source>
</reference>
<accession>A0A1X7L3V6</accession>
<dbReference type="EMBL" id="FXAZ01000004">
    <property type="protein sequence ID" value="SMG48385.1"/>
    <property type="molecule type" value="Genomic_DNA"/>
</dbReference>
<proteinExistence type="predicted"/>
<dbReference type="InterPro" id="IPR010349">
    <property type="entry name" value="Asparaginase_II"/>
</dbReference>
<sequence>MKAFEGFDVLVEEYRAGILENVHYGAITVVNDKGEVIHHVGNPNHETYLRSAAKPFQAIPGMKRDIDEVYGLSSAETALFAASHRGEDYHIDALHSIAKKTGIKEDQLYCCATYPLNEEAKSERLRNREEKRRIFHNCSGKHMGLIATAKHMGWDEASYYELSHPIQQEIIQSLAELADVPVEQIGIGVDGCGLPVHTLPLDRIALAYLKLANPDLIADESTRHAAAKIAARMNENPNMIADRKFVCSALLKDPNLVAKGGAKGVYGIGLRKERIGISLKVSDGSEQVWPVIIATILERIGYQNQDTIDRLYEVVPNTIYNDGGMVVGERKAVFNWS</sequence>
<dbReference type="PANTHER" id="PTHR42110:SF1">
    <property type="entry name" value="L-ASPARAGINASE, PUTATIVE (AFU_ORTHOLOGUE AFUA_3G11890)-RELATED"/>
    <property type="match status" value="1"/>
</dbReference>
<dbReference type="OrthoDB" id="9770793at2"/>
<protein>
    <submittedName>
        <fullName evidence="1">Asparaginase</fullName>
    </submittedName>
</protein>
<dbReference type="Proteomes" id="UP000193834">
    <property type="component" value="Unassembled WGS sequence"/>
</dbReference>
<dbReference type="STRING" id="1852522.SAMN06295960_2929"/>
<dbReference type="AlphaFoldDB" id="A0A1X7L3V6"/>
<dbReference type="Pfam" id="PF06089">
    <property type="entry name" value="Asparaginase_II"/>
    <property type="match status" value="1"/>
</dbReference>
<dbReference type="RefSeq" id="WP_085495237.1">
    <property type="nucleotide sequence ID" value="NZ_FXAZ01000004.1"/>
</dbReference>
<organism evidence="1 2">
    <name type="scientific">Paenibacillus aquistagni</name>
    <dbReference type="NCBI Taxonomy" id="1852522"/>
    <lineage>
        <taxon>Bacteria</taxon>
        <taxon>Bacillati</taxon>
        <taxon>Bacillota</taxon>
        <taxon>Bacilli</taxon>
        <taxon>Bacillales</taxon>
        <taxon>Paenibacillaceae</taxon>
        <taxon>Paenibacillus</taxon>
    </lineage>
</organism>
<evidence type="ECO:0000313" key="2">
    <source>
        <dbReference type="Proteomes" id="UP000193834"/>
    </source>
</evidence>
<name>A0A1X7L3V6_9BACL</name>
<dbReference type="PANTHER" id="PTHR42110">
    <property type="entry name" value="L-ASPARAGINASE, PUTATIVE (AFU_ORTHOLOGUE AFUA_3G11890)-RELATED"/>
    <property type="match status" value="1"/>
</dbReference>